<gene>
    <name evidence="1" type="ORF">J2Z65_004110</name>
</gene>
<keyword evidence="2" id="KW-1185">Reference proteome</keyword>
<dbReference type="Proteomes" id="UP001519344">
    <property type="component" value="Unassembled WGS sequence"/>
</dbReference>
<dbReference type="RefSeq" id="WP_167064648.1">
    <property type="nucleotide sequence ID" value="NZ_JAAOZR010000036.1"/>
</dbReference>
<sequence>MTAKILGLPGDTRKYLAEPIIEIYIGGKAKKNAREFAFLAINFALAGVNRNNTIIFYTWHISDIQAHRFFGNSVITKKRSKILVNNIN</sequence>
<evidence type="ECO:0000313" key="1">
    <source>
        <dbReference type="EMBL" id="MBP1964877.1"/>
    </source>
</evidence>
<protein>
    <submittedName>
        <fullName evidence="1">Uncharacterized protein</fullName>
    </submittedName>
</protein>
<organism evidence="1 2">
    <name type="scientific">Paenibacillus aceris</name>
    <dbReference type="NCBI Taxonomy" id="869555"/>
    <lineage>
        <taxon>Bacteria</taxon>
        <taxon>Bacillati</taxon>
        <taxon>Bacillota</taxon>
        <taxon>Bacilli</taxon>
        <taxon>Bacillales</taxon>
        <taxon>Paenibacillaceae</taxon>
        <taxon>Paenibacillus</taxon>
    </lineage>
</organism>
<comment type="caution">
    <text evidence="1">The sequence shown here is derived from an EMBL/GenBank/DDBJ whole genome shotgun (WGS) entry which is preliminary data.</text>
</comment>
<evidence type="ECO:0000313" key="2">
    <source>
        <dbReference type="Proteomes" id="UP001519344"/>
    </source>
</evidence>
<proteinExistence type="predicted"/>
<name>A0ABS4I1T2_9BACL</name>
<dbReference type="EMBL" id="JAGGKV010000011">
    <property type="protein sequence ID" value="MBP1964877.1"/>
    <property type="molecule type" value="Genomic_DNA"/>
</dbReference>
<reference evidence="1 2" key="1">
    <citation type="submission" date="2021-03" db="EMBL/GenBank/DDBJ databases">
        <title>Genomic Encyclopedia of Type Strains, Phase IV (KMG-IV): sequencing the most valuable type-strain genomes for metagenomic binning, comparative biology and taxonomic classification.</title>
        <authorList>
            <person name="Goeker M."/>
        </authorList>
    </citation>
    <scope>NUCLEOTIDE SEQUENCE [LARGE SCALE GENOMIC DNA]</scope>
    <source>
        <strain evidence="1 2">DSM 24950</strain>
    </source>
</reference>
<accession>A0ABS4I1T2</accession>